<feature type="compositionally biased region" description="Polar residues" evidence="4">
    <location>
        <begin position="796"/>
        <end position="817"/>
    </location>
</feature>
<proteinExistence type="predicted"/>
<dbReference type="EMBL" id="JAEHOE010000006">
    <property type="protein sequence ID" value="KAG2499699.1"/>
    <property type="molecule type" value="Genomic_DNA"/>
</dbReference>
<dbReference type="OrthoDB" id="529241at2759"/>
<feature type="compositionally biased region" description="Gly residues" evidence="4">
    <location>
        <begin position="572"/>
        <end position="582"/>
    </location>
</feature>
<dbReference type="PROSITE" id="PS50088">
    <property type="entry name" value="ANK_REPEAT"/>
    <property type="match status" value="2"/>
</dbReference>
<keyword evidence="1" id="KW-0677">Repeat</keyword>
<dbReference type="PRINTS" id="PR01415">
    <property type="entry name" value="ANKYRIN"/>
</dbReference>
<feature type="repeat" description="ANK" evidence="3">
    <location>
        <begin position="389"/>
        <end position="421"/>
    </location>
</feature>
<evidence type="ECO:0000256" key="4">
    <source>
        <dbReference type="SAM" id="MobiDB-lite"/>
    </source>
</evidence>
<feature type="compositionally biased region" description="Basic and acidic residues" evidence="4">
    <location>
        <begin position="478"/>
        <end position="490"/>
    </location>
</feature>
<accession>A0A835YL52</accession>
<organism evidence="5 6">
    <name type="scientific">Edaphochlamys debaryana</name>
    <dbReference type="NCBI Taxonomy" id="47281"/>
    <lineage>
        <taxon>Eukaryota</taxon>
        <taxon>Viridiplantae</taxon>
        <taxon>Chlorophyta</taxon>
        <taxon>core chlorophytes</taxon>
        <taxon>Chlorophyceae</taxon>
        <taxon>CS clade</taxon>
        <taxon>Chlamydomonadales</taxon>
        <taxon>Chlamydomonadales incertae sedis</taxon>
        <taxon>Edaphochlamys</taxon>
    </lineage>
</organism>
<feature type="compositionally biased region" description="Basic and acidic residues" evidence="4">
    <location>
        <begin position="821"/>
        <end position="838"/>
    </location>
</feature>
<feature type="compositionally biased region" description="Low complexity" evidence="4">
    <location>
        <begin position="691"/>
        <end position="713"/>
    </location>
</feature>
<reference evidence="5" key="1">
    <citation type="journal article" date="2020" name="bioRxiv">
        <title>Comparative genomics of Chlamydomonas.</title>
        <authorList>
            <person name="Craig R.J."/>
            <person name="Hasan A.R."/>
            <person name="Ness R.W."/>
            <person name="Keightley P.D."/>
        </authorList>
    </citation>
    <scope>NUCLEOTIDE SEQUENCE</scope>
    <source>
        <strain evidence="5">CCAP 11/70</strain>
    </source>
</reference>
<keyword evidence="2 3" id="KW-0040">ANK repeat</keyword>
<feature type="compositionally biased region" description="Gly residues" evidence="4">
    <location>
        <begin position="591"/>
        <end position="605"/>
    </location>
</feature>
<evidence type="ECO:0000256" key="1">
    <source>
        <dbReference type="ARBA" id="ARBA00022737"/>
    </source>
</evidence>
<dbReference type="Proteomes" id="UP000612055">
    <property type="component" value="Unassembled WGS sequence"/>
</dbReference>
<dbReference type="PANTHER" id="PTHR24198">
    <property type="entry name" value="ANKYRIN REPEAT AND PROTEIN KINASE DOMAIN-CONTAINING PROTEIN"/>
    <property type="match status" value="1"/>
</dbReference>
<feature type="repeat" description="ANK" evidence="3">
    <location>
        <begin position="174"/>
        <end position="206"/>
    </location>
</feature>
<dbReference type="PANTHER" id="PTHR24198:SF165">
    <property type="entry name" value="ANKYRIN REPEAT-CONTAINING PROTEIN-RELATED"/>
    <property type="match status" value="1"/>
</dbReference>
<gene>
    <name evidence="5" type="ORF">HYH03_002634</name>
</gene>
<keyword evidence="6" id="KW-1185">Reference proteome</keyword>
<dbReference type="SUPFAM" id="SSF48403">
    <property type="entry name" value="Ankyrin repeat"/>
    <property type="match status" value="1"/>
</dbReference>
<sequence>MPHYYVVGRDWPDNFYATNAKWPDPAQWTWHDKPGVGLDPFHANRDEMKRARQLEAQEEARQESRKQKRLMFAAIVQRDLDTVRRMAKRLPLLLERRTPFGAGPLGLAAAVGDPALVSFFLAEGCDVAQGDSVGATPLIAAAARGHTQVCQLLLDSKQGGNRGRAYLLRQTSQRGETALHAAAKRGHVDTLAALLAAGADPLAADRGGRDGLMLAAANDHPNAMAHLLQLPGVSPLRADEGGRSALLHAAGGGCLQAVQLLLSLPSPPGPGLEALLGAVDHRGYGPMQYACLGGSVEVIQEVAKHGVGLSPSDPGALDLLRLAARSGHHRVVGWMLKSGIGLQEIVSDGARNPMFAAVRGRGGVGSRRSARVVDTLLEAGARVDPRDSKGRTPLGVAAEAGDTALCAHLVACGASLIAADTQGRVPRRLAYLATQRDTAEALAGMARSRLLLPDDQLSELSGAGGGGEGWADVQYPPDRPKQTKEERWRSQWDAWQSEDRAWRETQAGRDAAKRQVDALLVPEGRGGSTADVWTAEDLAGGGEGGGEGWGGLQPPADGEATAATSPQRHGEAGPGGGGGGLRAQGSQASVGGAGRVAGSGAGGGDARGDAGSTEAFSFAHPAPPRRQGSAQSQGGPPAEEGSLDATPQFGHPLRRPESAQSGPSQGPGPGQARPGPSQAPSREGSSQAPWSQAGRPQSPAQSQPGPSRPQSAQEPSPGFPDEGPAGQWHLQPGQPQAASRPDTAQSRGLSPEPSGGAASFQNLSYPAPPSQYGESARPGTTQSRGLSPEASAGAASFQQPPYNAPPSQYGGSAQGSLQDRGAYDDPHGDLYDEREHTGGHKLQRTLRPATVQSQSLSHAPAPPLDASRPESPALSGEPSGAGPGAPPGPGGLADTHVLMGSYRPGPPPDEFPDEDPVGQWHLATKR</sequence>
<feature type="compositionally biased region" description="Low complexity" evidence="4">
    <location>
        <begin position="871"/>
        <end position="880"/>
    </location>
</feature>
<dbReference type="Pfam" id="PF12796">
    <property type="entry name" value="Ank_2"/>
    <property type="match status" value="2"/>
</dbReference>
<feature type="compositionally biased region" description="Gly residues" evidence="4">
    <location>
        <begin position="539"/>
        <end position="551"/>
    </location>
</feature>
<evidence type="ECO:0000313" key="6">
    <source>
        <dbReference type="Proteomes" id="UP000612055"/>
    </source>
</evidence>
<evidence type="ECO:0000256" key="3">
    <source>
        <dbReference type="PROSITE-ProRule" id="PRU00023"/>
    </source>
</evidence>
<dbReference type="InterPro" id="IPR002110">
    <property type="entry name" value="Ankyrin_rpt"/>
</dbReference>
<evidence type="ECO:0000313" key="5">
    <source>
        <dbReference type="EMBL" id="KAG2499699.1"/>
    </source>
</evidence>
<dbReference type="PROSITE" id="PS50297">
    <property type="entry name" value="ANK_REP_REGION"/>
    <property type="match status" value="1"/>
</dbReference>
<dbReference type="AlphaFoldDB" id="A0A835YL52"/>
<name>A0A835YL52_9CHLO</name>
<feature type="region of interest" description="Disordered" evidence="4">
    <location>
        <begin position="457"/>
        <end position="926"/>
    </location>
</feature>
<comment type="caution">
    <text evidence="5">The sequence shown here is derived from an EMBL/GenBank/DDBJ whole genome shotgun (WGS) entry which is preliminary data.</text>
</comment>
<feature type="compositionally biased region" description="Basic and acidic residues" evidence="4">
    <location>
        <begin position="497"/>
        <end position="516"/>
    </location>
</feature>
<dbReference type="InterPro" id="IPR036770">
    <property type="entry name" value="Ankyrin_rpt-contain_sf"/>
</dbReference>
<dbReference type="Gene3D" id="1.25.40.20">
    <property type="entry name" value="Ankyrin repeat-containing domain"/>
    <property type="match status" value="2"/>
</dbReference>
<protein>
    <submittedName>
        <fullName evidence="5">Uncharacterized protein</fullName>
    </submittedName>
</protein>
<feature type="compositionally biased region" description="Low complexity" evidence="4">
    <location>
        <begin position="658"/>
        <end position="680"/>
    </location>
</feature>
<dbReference type="SMART" id="SM00248">
    <property type="entry name" value="ANK"/>
    <property type="match status" value="9"/>
</dbReference>
<evidence type="ECO:0000256" key="2">
    <source>
        <dbReference type="ARBA" id="ARBA00023043"/>
    </source>
</evidence>
<feature type="compositionally biased region" description="Polar residues" evidence="4">
    <location>
        <begin position="733"/>
        <end position="748"/>
    </location>
</feature>